<dbReference type="Proteomes" id="UP000004358">
    <property type="component" value="Unassembled WGS sequence"/>
</dbReference>
<comment type="caution">
    <text evidence="2">The sequence shown here is derived from an EMBL/GenBank/DDBJ whole genome shotgun (WGS) entry which is preliminary data.</text>
</comment>
<organism evidence="2 3">
    <name type="scientific">Blastopirellula marina DSM 3645</name>
    <dbReference type="NCBI Taxonomy" id="314230"/>
    <lineage>
        <taxon>Bacteria</taxon>
        <taxon>Pseudomonadati</taxon>
        <taxon>Planctomycetota</taxon>
        <taxon>Planctomycetia</taxon>
        <taxon>Pirellulales</taxon>
        <taxon>Pirellulaceae</taxon>
        <taxon>Blastopirellula</taxon>
    </lineage>
</organism>
<evidence type="ECO:0000313" key="2">
    <source>
        <dbReference type="EMBL" id="EAQ78883.1"/>
    </source>
</evidence>
<gene>
    <name evidence="2" type="ORF">DSM3645_27423</name>
</gene>
<keyword evidence="1" id="KW-1133">Transmembrane helix</keyword>
<evidence type="ECO:0000256" key="1">
    <source>
        <dbReference type="SAM" id="Phobius"/>
    </source>
</evidence>
<protein>
    <submittedName>
        <fullName evidence="2">Uncharacterized protein</fullName>
    </submittedName>
</protein>
<sequence length="145" mass="15583">MAAANVAISIEGDPLSLLRESSYELMRTDFEIAVMSGVLLLLVGLLSLLRGKFARFVPVPLSVIFLAALPGSYVDVNCLDSDNPALAETEQCDAQSKSDADFPLATIDLRPSVVRNSTTSHILEEQAAPSPRSRNNFLLRGPPAI</sequence>
<keyword evidence="1" id="KW-0812">Transmembrane</keyword>
<reference evidence="2 3" key="1">
    <citation type="submission" date="2006-02" db="EMBL/GenBank/DDBJ databases">
        <authorList>
            <person name="Amann R."/>
            <person name="Ferriera S."/>
            <person name="Johnson J."/>
            <person name="Kravitz S."/>
            <person name="Halpern A."/>
            <person name="Remington K."/>
            <person name="Beeson K."/>
            <person name="Tran B."/>
            <person name="Rogers Y.-H."/>
            <person name="Friedman R."/>
            <person name="Venter J.C."/>
        </authorList>
    </citation>
    <scope>NUCLEOTIDE SEQUENCE [LARGE SCALE GENOMIC DNA]</scope>
    <source>
        <strain evidence="2 3">DSM 3645</strain>
    </source>
</reference>
<feature type="transmembrane region" description="Helical" evidence="1">
    <location>
        <begin position="32"/>
        <end position="49"/>
    </location>
</feature>
<name>A3ZX06_9BACT</name>
<dbReference type="AlphaFoldDB" id="A3ZX06"/>
<dbReference type="HOGENOM" id="CLU_1783140_0_0_0"/>
<feature type="transmembrane region" description="Helical" evidence="1">
    <location>
        <begin position="56"/>
        <end position="74"/>
    </location>
</feature>
<keyword evidence="1" id="KW-0472">Membrane</keyword>
<evidence type="ECO:0000313" key="3">
    <source>
        <dbReference type="Proteomes" id="UP000004358"/>
    </source>
</evidence>
<accession>A3ZX06</accession>
<dbReference type="RefSeq" id="WP_002653377.1">
    <property type="nucleotide sequence ID" value="NZ_CH672376.1"/>
</dbReference>
<proteinExistence type="predicted"/>
<dbReference type="EMBL" id="AANZ01000017">
    <property type="protein sequence ID" value="EAQ78883.1"/>
    <property type="molecule type" value="Genomic_DNA"/>
</dbReference>